<dbReference type="EMBL" id="SDEE01000919">
    <property type="protein sequence ID" value="RXW13430.1"/>
    <property type="molecule type" value="Genomic_DNA"/>
</dbReference>
<proteinExistence type="predicted"/>
<keyword evidence="2" id="KW-1185">Reference proteome</keyword>
<comment type="caution">
    <text evidence="1">The sequence shown here is derived from an EMBL/GenBank/DDBJ whole genome shotgun (WGS) entry which is preliminary data.</text>
</comment>
<reference evidence="1 2" key="1">
    <citation type="submission" date="2019-01" db="EMBL/GenBank/DDBJ databases">
        <title>Draft genome sequence of Psathyrella aberdarensis IHI B618.</title>
        <authorList>
            <person name="Buettner E."/>
            <person name="Kellner H."/>
        </authorList>
    </citation>
    <scope>NUCLEOTIDE SEQUENCE [LARGE SCALE GENOMIC DNA]</scope>
    <source>
        <strain evidence="1 2">IHI B618</strain>
    </source>
</reference>
<dbReference type="AlphaFoldDB" id="A0A4Q2D2G9"/>
<evidence type="ECO:0000313" key="2">
    <source>
        <dbReference type="Proteomes" id="UP000290288"/>
    </source>
</evidence>
<dbReference type="OrthoDB" id="3038120at2759"/>
<name>A0A4Q2D2G9_9AGAR</name>
<evidence type="ECO:0000313" key="1">
    <source>
        <dbReference type="EMBL" id="RXW13430.1"/>
    </source>
</evidence>
<dbReference type="Proteomes" id="UP000290288">
    <property type="component" value="Unassembled WGS sequence"/>
</dbReference>
<gene>
    <name evidence="1" type="ORF">EST38_g12422</name>
</gene>
<organism evidence="1 2">
    <name type="scientific">Candolleomyces aberdarensis</name>
    <dbReference type="NCBI Taxonomy" id="2316362"/>
    <lineage>
        <taxon>Eukaryota</taxon>
        <taxon>Fungi</taxon>
        <taxon>Dikarya</taxon>
        <taxon>Basidiomycota</taxon>
        <taxon>Agaricomycotina</taxon>
        <taxon>Agaricomycetes</taxon>
        <taxon>Agaricomycetidae</taxon>
        <taxon>Agaricales</taxon>
        <taxon>Agaricineae</taxon>
        <taxon>Psathyrellaceae</taxon>
        <taxon>Candolleomyces</taxon>
    </lineage>
</organism>
<sequence>MSLSYSMQCNEDRAKALVAEAKFYVKHSGGHSVRCAFFGNNCPSSQVVPVPVHEGFHTAPRPIDLVFRNYVNSSCVPGTLVYNLDDLMVAVPQWPRDAHIQSPYSYTIFKSNHPLDAPNELLRNLARPSDLRVRGNILVAKTDIWGTVQHIGSPDLFFIERMVVDDPICVKYREAPETFLIPEVMESVLAQADFPTVMAVSRVSQYGRSMAQREIRFRIRDVLVPFIEEDQFDGFMETLHALGGGIVGSHVKRLLSLKSPLVDRAYDLDPDHDYLRSKNLNLVVDNGALDKARDCLEALGYTEWCEPNVDRPYREVVKSLVVGVKYSKGDARDTLYRVTITESEAGLMQVVLASPQTCQTNLLTPTRIYSVYPRLITRRSCFKSDNPHIRPFRRHERCDRCEMNNRNWKGPCGVHCPSIQRKTVGDEGVASFLWNPNFEVPASRFKDTDYLLAESTLTWRFSIRCRNVKCKNYAPPRRRFGLV</sequence>
<protein>
    <submittedName>
        <fullName evidence="1">Uncharacterized protein</fullName>
    </submittedName>
</protein>
<accession>A0A4Q2D2G9</accession>